<dbReference type="Proteomes" id="UP000595437">
    <property type="component" value="Chromosome 3"/>
</dbReference>
<dbReference type="OrthoDB" id="5986060at2759"/>
<gene>
    <name evidence="1" type="ORF">FKW44_005017</name>
</gene>
<evidence type="ECO:0000313" key="2">
    <source>
        <dbReference type="Proteomes" id="UP000595437"/>
    </source>
</evidence>
<protein>
    <submittedName>
        <fullName evidence="1">Uncharacterized protein</fullName>
    </submittedName>
</protein>
<feature type="non-terminal residue" evidence="1">
    <location>
        <position position="1105"/>
    </location>
</feature>
<name>A0A7T8HNH1_CALRO</name>
<sequence>MAINEDLIERLTQDDVLYTSDLGSLNSEDPRGGLERVNALRLQVLECYWRRKEVRTDEAENDLVFEEEGFQAIHPLWSQAKSDPSLIESTTSILLEYLKTSPKLSEEFYDELESLERLLLTWSSPFNAKVATALVALSASRSSLSTILRALQFLAPHKGKVITLKVGHFLESFSPYGSDPKPSLPTHISENWDIKGYTDLTYNYEGQENEFKRRRIAASPGYIYVLSGNEGLVQIGNGREGTFRGHVYARNPELNTGFIAYGNGRLLLHSANERFQIINSSTLKKISQLELDPGLILDNSETLHFLSDGAQFFWIRSQLITEHEREELRITLDIFDIENDGKGIPVVKRVYLRKLKEPEKNQMTPTGFDIKPSSLHRGNFYLSHSFSVHSGEFFAKHDVSEPFIKKKEFKRKSTLGSSAVTYDSYNDKIWVLYSGGIIGFESSNSKSLAYTKKSLQIPLKTEESEDVHIDDVRKVLLRNGALLCSYQGDEASKNTMNLDIQILENTLNDLCTLKILSKAGLNHSAIDDSICDLCNENSNLKEYILDMYRERLTKPEDKFKNIKTLSGDQSFHSELKKKLLTSLSEYQEINAPMILMILDENDMLISLIVDGMTEAMLIFNTSSSNSPFTSPLQEFLVNFISRYAYFTIVGAEGFLADNFVKFSIKVLRLIISECLAPIAELKLFEKKNIESTIKSTILGTFIHTILVVLSHDKFQTLDIIKSECTETIYELWRCISKIASAQWKSTRDVSLIGQEMGYLSSIPELDTWEPYRVLESHHPINTPYKFEESINMQNVPFIYLQFDPRCAMEADDKFIILRWNRVLAEFTQSTWPERPFKIEWPTSVNLKFETKGKEKKWGFLPQMTRLSLTASALLSSHMKRLYIGPDPNIHEEKSMPLLGLKLLNRCVWDRESQIIISRIKLPSSIVTKMRDLTGIRLPPLRPSVKETLEIMLWKKEFMPLNQSNEFVALLDILGQTHRRINALIRRLHILADLENQWELEVDCLREGSVSYEDIFFREYHLNETRWKELTLLGFLKGIIVDDERREKAVNDLLTVLEREVLLKEGGPHFAKTRKIVEGIMEKLELLLKISINVMDGSAEVDLMTQ</sequence>
<proteinExistence type="predicted"/>
<dbReference type="PANTHER" id="PTHR46435">
    <property type="entry name" value="E3 UBIQUITIN-PROTEIN LIGASE HECTD4-RELATED"/>
    <property type="match status" value="1"/>
</dbReference>
<evidence type="ECO:0000313" key="1">
    <source>
        <dbReference type="EMBL" id="QQP52770.1"/>
    </source>
</evidence>
<accession>A0A7T8HNH1</accession>
<dbReference type="PANTHER" id="PTHR46435:SF1">
    <property type="entry name" value="E3 UBIQUITIN-PROTEIN LIGASE HECTD4-RELATED"/>
    <property type="match status" value="1"/>
</dbReference>
<dbReference type="InterPro" id="IPR043366">
    <property type="entry name" value="HECTD4"/>
</dbReference>
<reference evidence="2" key="1">
    <citation type="submission" date="2021-01" db="EMBL/GenBank/DDBJ databases">
        <title>Caligus Genome Assembly.</title>
        <authorList>
            <person name="Gallardo-Escarate C."/>
        </authorList>
    </citation>
    <scope>NUCLEOTIDE SEQUENCE [LARGE SCALE GENOMIC DNA]</scope>
</reference>
<dbReference type="AlphaFoldDB" id="A0A7T8HNH1"/>
<dbReference type="EMBL" id="CP045892">
    <property type="protein sequence ID" value="QQP52770.1"/>
    <property type="molecule type" value="Genomic_DNA"/>
</dbReference>
<organism evidence="1 2">
    <name type="scientific">Caligus rogercresseyi</name>
    <name type="common">Sea louse</name>
    <dbReference type="NCBI Taxonomy" id="217165"/>
    <lineage>
        <taxon>Eukaryota</taxon>
        <taxon>Metazoa</taxon>
        <taxon>Ecdysozoa</taxon>
        <taxon>Arthropoda</taxon>
        <taxon>Crustacea</taxon>
        <taxon>Multicrustacea</taxon>
        <taxon>Hexanauplia</taxon>
        <taxon>Copepoda</taxon>
        <taxon>Siphonostomatoida</taxon>
        <taxon>Caligidae</taxon>
        <taxon>Caligus</taxon>
    </lineage>
</organism>
<keyword evidence="2" id="KW-1185">Reference proteome</keyword>